<protein>
    <submittedName>
        <fullName evidence="2">Uncharacterized protein</fullName>
    </submittedName>
</protein>
<evidence type="ECO:0000313" key="2">
    <source>
        <dbReference type="EMBL" id="GAA1166660.1"/>
    </source>
</evidence>
<proteinExistence type="predicted"/>
<gene>
    <name evidence="2" type="ORF">GCM10009654_24450</name>
</gene>
<feature type="compositionally biased region" description="Low complexity" evidence="1">
    <location>
        <begin position="34"/>
        <end position="43"/>
    </location>
</feature>
<sequence length="65" mass="6999">MGRGLGWRVGGEQHGRGNLAFRAAAKGDRGRGAQGRAPRPTGGDMREGKVFRVVRVTCTDDECAW</sequence>
<accession>A0ABN1USS6</accession>
<reference evidence="2 3" key="1">
    <citation type="journal article" date="2019" name="Int. J. Syst. Evol. Microbiol.">
        <title>The Global Catalogue of Microorganisms (GCM) 10K type strain sequencing project: providing services to taxonomists for standard genome sequencing and annotation.</title>
        <authorList>
            <consortium name="The Broad Institute Genomics Platform"/>
            <consortium name="The Broad Institute Genome Sequencing Center for Infectious Disease"/>
            <person name="Wu L."/>
            <person name="Ma J."/>
        </authorList>
    </citation>
    <scope>NUCLEOTIDE SEQUENCE [LARGE SCALE GENOMIC DNA]</scope>
    <source>
        <strain evidence="2 3">JCM 12696</strain>
    </source>
</reference>
<name>A0ABN1USS6_9ACTN</name>
<dbReference type="EMBL" id="BAAAKV010000018">
    <property type="protein sequence ID" value="GAA1166660.1"/>
    <property type="molecule type" value="Genomic_DNA"/>
</dbReference>
<organism evidence="2 3">
    <name type="scientific">Streptomyces hebeiensis</name>
    <dbReference type="NCBI Taxonomy" id="229486"/>
    <lineage>
        <taxon>Bacteria</taxon>
        <taxon>Bacillati</taxon>
        <taxon>Actinomycetota</taxon>
        <taxon>Actinomycetes</taxon>
        <taxon>Kitasatosporales</taxon>
        <taxon>Streptomycetaceae</taxon>
        <taxon>Streptomyces</taxon>
    </lineage>
</organism>
<evidence type="ECO:0000256" key="1">
    <source>
        <dbReference type="SAM" id="MobiDB-lite"/>
    </source>
</evidence>
<evidence type="ECO:0000313" key="3">
    <source>
        <dbReference type="Proteomes" id="UP001501371"/>
    </source>
</evidence>
<keyword evidence="3" id="KW-1185">Reference proteome</keyword>
<comment type="caution">
    <text evidence="2">The sequence shown here is derived from an EMBL/GenBank/DDBJ whole genome shotgun (WGS) entry which is preliminary data.</text>
</comment>
<dbReference type="Proteomes" id="UP001501371">
    <property type="component" value="Unassembled WGS sequence"/>
</dbReference>
<feature type="region of interest" description="Disordered" evidence="1">
    <location>
        <begin position="22"/>
        <end position="48"/>
    </location>
</feature>